<evidence type="ECO:0008006" key="3">
    <source>
        <dbReference type="Google" id="ProtNLM"/>
    </source>
</evidence>
<keyword evidence="2" id="KW-1185">Reference proteome</keyword>
<organism evidence="1 2">
    <name type="scientific">Syntrophotalea acetylenivorans</name>
    <dbReference type="NCBI Taxonomy" id="1842532"/>
    <lineage>
        <taxon>Bacteria</taxon>
        <taxon>Pseudomonadati</taxon>
        <taxon>Thermodesulfobacteriota</taxon>
        <taxon>Desulfuromonadia</taxon>
        <taxon>Desulfuromonadales</taxon>
        <taxon>Syntrophotaleaceae</taxon>
        <taxon>Syntrophotalea</taxon>
    </lineage>
</organism>
<protein>
    <recommendedName>
        <fullName evidence="3">Tyr recombinase domain-containing protein</fullName>
    </recommendedName>
</protein>
<evidence type="ECO:0000313" key="1">
    <source>
        <dbReference type="EMBL" id="APG27212.1"/>
    </source>
</evidence>
<evidence type="ECO:0000313" key="2">
    <source>
        <dbReference type="Proteomes" id="UP000182517"/>
    </source>
</evidence>
<gene>
    <name evidence="1" type="ORF">A7E78_04790</name>
</gene>
<dbReference type="OrthoDB" id="6056842at2"/>
<accession>A0A1L3GMQ8</accession>
<dbReference type="EMBL" id="CP015519">
    <property type="protein sequence ID" value="APG27212.1"/>
    <property type="molecule type" value="Genomic_DNA"/>
</dbReference>
<dbReference type="KEGG" id="pef:A7E78_04790"/>
<dbReference type="RefSeq" id="WP_072283176.1">
    <property type="nucleotide sequence ID" value="NZ_CP015519.1"/>
</dbReference>
<dbReference type="Proteomes" id="UP000182517">
    <property type="component" value="Chromosome"/>
</dbReference>
<dbReference type="AlphaFoldDB" id="A0A1L3GMQ8"/>
<proteinExistence type="predicted"/>
<name>A0A1L3GMQ8_9BACT</name>
<reference evidence="1 2" key="1">
    <citation type="journal article" date="2017" name="Genome Announc.">
        <title>Complete Genome Sequences of Two Acetylene-Fermenting Pelobacter acetylenicus Strains.</title>
        <authorList>
            <person name="Sutton J.M."/>
            <person name="Baesman S.M."/>
            <person name="Fierst J.L."/>
            <person name="Poret-Peterson A.T."/>
            <person name="Oremland R.S."/>
            <person name="Dunlap D.S."/>
            <person name="Akob D.M."/>
        </authorList>
    </citation>
    <scope>NUCLEOTIDE SEQUENCE [LARGE SCALE GENOMIC DNA]</scope>
    <source>
        <strain evidence="1 2">SFB93</strain>
    </source>
</reference>
<sequence length="814" mass="94963">MPVPDIEIFRNLNKSQKDKYREEVLVECATGLKDERELLESIKSRGYLSDWSENQVVIDVKVDRRKEDTKIWDLDQIMLRCGGPLSIFEGLLPITHFPHLTLLAKVYLNDIDNTFRSSTKKASEMTQNFNHLMRFLSWMFQKKGVYRVSSLTRSDFDDFLTDFENFKGWTGLFDIEPELRVVIKSLDRGDINIKDVCSSWEESGNKYVKIRDKFFEETLGIPLNRNQAPEWFCAELLRFHGSEFSNNHRQSDGKAKDSLSYMEAYSVIKALNRLYKLPSEIDQAVVKPFPNAHKLAKKVAGNTVDSGRTLNLTLDDAIKLFKESLAWIYDYWPGVQAILQAYRQRLEELTCELEECSDKWLREKLSNDLTLKERVSELCLQYGLPFKGVVLDRRSQAYNEKDTPCVDELIRHTMTACFIMIATNHGRRLNEVIGQGTLPYGFYFGCIKNDEENPELRLCDIYVEKTVKDWCIFYINNLVKDSVCVMEELSQIFRPLYANKKTYESDIKTARKDKLFVFRVLTPASFTKDPVSYSYNANSEGFLRRAGVKDLRFDHRSHPFRRFFALLYFYRYDNPKLLALQHQLRQFDPGMTVVYVTDPVLREDADKIEKIYRSRMEEHTINEMEELEDVRGEAFLENVLQILKGERLGGHWPRIVLRLYRVLSQKVNFNEKDLTELAEIVGDSLLRRGYQRTAYEHGGCNNGDNDRTRRMSKCYREEDGFRHTEDASPSQCQSCIHHDSGETNICLLKEQVEELREQIEDYGTPLVVRHAAKAELQLLERVIEAEKKLADQNREFLRLLASNFAQLASALDKE</sequence>
<dbReference type="STRING" id="1842532.A7E78_04790"/>